<dbReference type="WBParaSite" id="HPBE_0001066401-mRNA-1">
    <property type="protein sequence ID" value="HPBE_0001066401-mRNA-1"/>
    <property type="gene ID" value="HPBE_0001066401"/>
</dbReference>
<evidence type="ECO:0000313" key="1">
    <source>
        <dbReference type="EMBL" id="VDO85902.1"/>
    </source>
</evidence>
<keyword evidence="2" id="KW-1185">Reference proteome</keyword>
<dbReference type="AlphaFoldDB" id="A0A3P8CNT2"/>
<reference evidence="3" key="2">
    <citation type="submission" date="2019-09" db="UniProtKB">
        <authorList>
            <consortium name="WormBaseParasite"/>
        </authorList>
    </citation>
    <scope>IDENTIFICATION</scope>
</reference>
<dbReference type="OrthoDB" id="10572260at2759"/>
<dbReference type="EMBL" id="UZAH01026838">
    <property type="protein sequence ID" value="VDO85902.1"/>
    <property type="molecule type" value="Genomic_DNA"/>
</dbReference>
<organism evidence="1">
    <name type="scientific">Heligmosomoides polygyrus</name>
    <name type="common">Parasitic roundworm</name>
    <dbReference type="NCBI Taxonomy" id="6339"/>
    <lineage>
        <taxon>Eukaryota</taxon>
        <taxon>Metazoa</taxon>
        <taxon>Ecdysozoa</taxon>
        <taxon>Nematoda</taxon>
        <taxon>Chromadorea</taxon>
        <taxon>Rhabditida</taxon>
        <taxon>Rhabditina</taxon>
        <taxon>Rhabditomorpha</taxon>
        <taxon>Strongyloidea</taxon>
        <taxon>Heligmosomidae</taxon>
        <taxon>Heligmosomoides</taxon>
    </lineage>
</organism>
<gene>
    <name evidence="1" type="ORF">HPBE_LOCUS10665</name>
</gene>
<protein>
    <submittedName>
        <fullName evidence="3">FERM domain-containing protein</fullName>
    </submittedName>
</protein>
<accession>A0A3P8CNT2</accession>
<sequence length="93" mass="10167">MQIAQAVFFVPPDQELLIFRVDRFATMDWANLLALSMEVDSLAIFNRNQRSIKEKSSSPGQTNGASGAASADCLPPILLLSVPIHPLRVVAQM</sequence>
<name>A0A3P8CNT2_HELPZ</name>
<evidence type="ECO:0000313" key="3">
    <source>
        <dbReference type="WBParaSite" id="HPBE_0001066401-mRNA-1"/>
    </source>
</evidence>
<dbReference type="Proteomes" id="UP000050761">
    <property type="component" value="Unassembled WGS sequence"/>
</dbReference>
<proteinExistence type="predicted"/>
<evidence type="ECO:0000313" key="2">
    <source>
        <dbReference type="Proteomes" id="UP000050761"/>
    </source>
</evidence>
<reference evidence="1 2" key="1">
    <citation type="submission" date="2018-11" db="EMBL/GenBank/DDBJ databases">
        <authorList>
            <consortium name="Pathogen Informatics"/>
        </authorList>
    </citation>
    <scope>NUCLEOTIDE SEQUENCE [LARGE SCALE GENOMIC DNA]</scope>
</reference>